<evidence type="ECO:0000256" key="1">
    <source>
        <dbReference type="SAM" id="Phobius"/>
    </source>
</evidence>
<dbReference type="EMBL" id="OP429125">
    <property type="protein sequence ID" value="WEG69419.1"/>
    <property type="molecule type" value="Genomic_DNA"/>
</dbReference>
<dbReference type="EMBL" id="OP429123">
    <property type="protein sequence ID" value="WEG69142.1"/>
    <property type="molecule type" value="Genomic_DNA"/>
</dbReference>
<protein>
    <submittedName>
        <fullName evidence="3">Membrane protein a154</fullName>
    </submittedName>
</protein>
<keyword evidence="1" id="KW-0812">Transmembrane</keyword>
<dbReference type="EMBL" id="OP429141">
    <property type="protein sequence ID" value="WEG71648.1"/>
    <property type="molecule type" value="Genomic_DNA"/>
</dbReference>
<reference evidence="3" key="1">
    <citation type="submission" date="2022-09" db="EMBL/GenBank/DDBJ databases">
        <authorList>
            <person name="Vucak M."/>
            <person name="Davison A.J."/>
        </authorList>
    </citation>
    <scope>NUCLEOTIDE SEQUENCE</scope>
    <source>
        <strain evidence="2">Mnat18</strain>
        <strain evidence="3">Mnat19</strain>
        <strain evidence="5">Mnat2</strain>
        <strain evidence="4">Mnat29</strain>
        <strain evidence="6">Mnat33</strain>
    </source>
</reference>
<feature type="transmembrane region" description="Helical" evidence="1">
    <location>
        <begin position="280"/>
        <end position="301"/>
    </location>
</feature>
<accession>A0A9Y1ILL9</accession>
<gene>
    <name evidence="3" type="primary">a154</name>
</gene>
<reference evidence="3" key="2">
    <citation type="submission" date="2023-06" db="EMBL/GenBank/DDBJ databases">
        <title>Isolation and genome sequencing of cytomegaloviruses from Natal multimammate mice (Mastomys natalensis).</title>
        <authorList>
            <person name="Jarvis M.A."/>
            <person name="Davison A.J."/>
        </authorList>
    </citation>
    <scope>NUCLEOTIDE SEQUENCE</scope>
    <source>
        <strain evidence="2">Mnat18</strain>
        <strain evidence="3">Mnat19</strain>
        <strain evidence="5">Mnat2</strain>
        <strain evidence="4">Mnat29</strain>
        <strain evidence="6">Mnat33</strain>
    </source>
</reference>
<dbReference type="EMBL" id="OP429139">
    <property type="protein sequence ID" value="WEG71369.1"/>
    <property type="molecule type" value="Genomic_DNA"/>
</dbReference>
<dbReference type="EMBL" id="OP429127">
    <property type="protein sequence ID" value="WEG69695.1"/>
    <property type="molecule type" value="Genomic_DNA"/>
</dbReference>
<name>A0A9Y1ILL9_9BETA</name>
<evidence type="ECO:0000313" key="4">
    <source>
        <dbReference type="EMBL" id="WEG69419.1"/>
    </source>
</evidence>
<sequence>MRTYHILCVILVHMSVYGEHIIDTELEDLCDQTAIYIQTVYKPPNTFKNSIMFSFSRSVLSVFREIVTRWDISQASDYTIEKRQFRVQEDMLRRSAPKRSPYNLVVGIVFSCPLKDIDSRCIMWDMFDNMDYVMPHRDFHNITKEERKSLYTSWTPVCERIVKTVKEHGYERTFEYNSDTGKLCCTVIVPAPIKASAYLLGRLDEPDIESYESSTHNGTMIGQCKMSFEDDISRYSCGFYARTGLLNHLNNPTVINSSSINTPTESPVRDNYPSCYTTQVIVIVLTVAFLALLVMNILVLFRHRLGLTCIDRYVPLSGYEML</sequence>
<keyword evidence="1" id="KW-1133">Transmembrane helix</keyword>
<keyword evidence="1" id="KW-0472">Membrane</keyword>
<evidence type="ECO:0000313" key="6">
    <source>
        <dbReference type="EMBL" id="WEG69695.1"/>
    </source>
</evidence>
<proteinExistence type="predicted"/>
<evidence type="ECO:0000313" key="5">
    <source>
        <dbReference type="EMBL" id="WEG69557.1"/>
    </source>
</evidence>
<dbReference type="EMBL" id="OP429126">
    <property type="protein sequence ID" value="WEG69557.1"/>
    <property type="molecule type" value="Genomic_DNA"/>
</dbReference>
<dbReference type="EMBL" id="OP429124">
    <property type="protein sequence ID" value="WEG69280.1"/>
    <property type="molecule type" value="Genomic_DNA"/>
</dbReference>
<organism evidence="3">
    <name type="scientific">Mastomys natalensis cytomegalovirus 2</name>
    <dbReference type="NCBI Taxonomy" id="2973540"/>
    <lineage>
        <taxon>Viruses</taxon>
        <taxon>Duplodnaviria</taxon>
        <taxon>Heunggongvirae</taxon>
        <taxon>Peploviricota</taxon>
        <taxon>Herviviricetes</taxon>
        <taxon>Herpesvirales</taxon>
        <taxon>Orthoherpesviridae</taxon>
        <taxon>Betaherpesvirinae</taxon>
        <taxon>Muromegalovirus</taxon>
    </lineage>
</organism>
<evidence type="ECO:0000313" key="2">
    <source>
        <dbReference type="EMBL" id="WEG69142.1"/>
    </source>
</evidence>
<evidence type="ECO:0000313" key="3">
    <source>
        <dbReference type="EMBL" id="WEG69280.1"/>
    </source>
</evidence>